<keyword evidence="6 8" id="KW-0067">ATP-binding</keyword>
<dbReference type="InterPro" id="IPR036784">
    <property type="entry name" value="AK/P_DHK_N_sf"/>
</dbReference>
<keyword evidence="7 8" id="KW-0496">Mitochondrion</keyword>
<evidence type="ECO:0000256" key="8">
    <source>
        <dbReference type="RuleBase" id="RU366032"/>
    </source>
</evidence>
<dbReference type="SUPFAM" id="SSF55874">
    <property type="entry name" value="ATPase domain of HSP90 chaperone/DNA topoisomerase II/histidine kinase"/>
    <property type="match status" value="1"/>
</dbReference>
<evidence type="ECO:0000259" key="9">
    <source>
        <dbReference type="SMART" id="SM00387"/>
    </source>
</evidence>
<proteinExistence type="inferred from homology"/>
<evidence type="ECO:0000313" key="10">
    <source>
        <dbReference type="EMBL" id="TFK99045.1"/>
    </source>
</evidence>
<dbReference type="Proteomes" id="UP000305067">
    <property type="component" value="Unassembled WGS sequence"/>
</dbReference>
<dbReference type="InterPro" id="IPR003594">
    <property type="entry name" value="HATPase_dom"/>
</dbReference>
<accession>A0A5C3QAF4</accession>
<dbReference type="InterPro" id="IPR018955">
    <property type="entry name" value="BCDHK/PDK_N"/>
</dbReference>
<evidence type="ECO:0000256" key="2">
    <source>
        <dbReference type="ARBA" id="ARBA00022553"/>
    </source>
</evidence>
<keyword evidence="3 8" id="KW-0808">Transferase</keyword>
<dbReference type="PANTHER" id="PTHR11947">
    <property type="entry name" value="PYRUVATE DEHYDROGENASE KINASE"/>
    <property type="match status" value="1"/>
</dbReference>
<comment type="subcellular location">
    <subcellularLocation>
        <location evidence="8">Mitochondrion matrix</location>
    </subcellularLocation>
</comment>
<keyword evidence="4 8" id="KW-0547">Nucleotide-binding</keyword>
<dbReference type="STRING" id="1884261.A0A5C3QAF4"/>
<dbReference type="GO" id="GO:0010906">
    <property type="term" value="P:regulation of glucose metabolic process"/>
    <property type="evidence" value="ECO:0007669"/>
    <property type="project" value="TreeGrafter"/>
</dbReference>
<dbReference type="AlphaFoldDB" id="A0A5C3QAF4"/>
<keyword evidence="11" id="KW-1185">Reference proteome</keyword>
<protein>
    <recommendedName>
        <fullName evidence="8">Protein-serine/threonine kinase</fullName>
        <ecNumber evidence="8">2.7.11.-</ecNumber>
    </recommendedName>
</protein>
<evidence type="ECO:0000256" key="1">
    <source>
        <dbReference type="ARBA" id="ARBA00006155"/>
    </source>
</evidence>
<dbReference type="Gene3D" id="1.20.140.20">
    <property type="entry name" value="Alpha-ketoacid/pyruvate dehydrogenase kinase, N-terminal domain"/>
    <property type="match status" value="1"/>
</dbReference>
<feature type="domain" description="Histidine kinase/HSP90-like ATPase" evidence="9">
    <location>
        <begin position="243"/>
        <end position="423"/>
    </location>
</feature>
<evidence type="ECO:0000256" key="4">
    <source>
        <dbReference type="ARBA" id="ARBA00022741"/>
    </source>
</evidence>
<dbReference type="Pfam" id="PF10436">
    <property type="entry name" value="BCDHK_Adom3"/>
    <property type="match status" value="1"/>
</dbReference>
<gene>
    <name evidence="10" type="ORF">BDV98DRAFT_572129</name>
</gene>
<dbReference type="GO" id="GO:0005524">
    <property type="term" value="F:ATP binding"/>
    <property type="evidence" value="ECO:0007669"/>
    <property type="project" value="UniProtKB-UniRule"/>
</dbReference>
<evidence type="ECO:0000313" key="11">
    <source>
        <dbReference type="Proteomes" id="UP000305067"/>
    </source>
</evidence>
<dbReference type="Gene3D" id="3.30.565.10">
    <property type="entry name" value="Histidine kinase-like ATPase, C-terminal domain"/>
    <property type="match status" value="1"/>
</dbReference>
<dbReference type="SMART" id="SM00387">
    <property type="entry name" value="HATPase_c"/>
    <property type="match status" value="1"/>
</dbReference>
<dbReference type="OrthoDB" id="3264224at2759"/>
<evidence type="ECO:0000256" key="3">
    <source>
        <dbReference type="ARBA" id="ARBA00022679"/>
    </source>
</evidence>
<comment type="similarity">
    <text evidence="1 8">Belongs to the PDK/BCKDK protein kinase family.</text>
</comment>
<name>A0A5C3QAF4_9AGAR</name>
<keyword evidence="2" id="KW-0597">Phosphoprotein</keyword>
<dbReference type="GO" id="GO:0004740">
    <property type="term" value="F:pyruvate dehydrogenase (acetyl-transferring) kinase activity"/>
    <property type="evidence" value="ECO:0007669"/>
    <property type="project" value="TreeGrafter"/>
</dbReference>
<dbReference type="EMBL" id="ML178836">
    <property type="protein sequence ID" value="TFK99045.1"/>
    <property type="molecule type" value="Genomic_DNA"/>
</dbReference>
<dbReference type="GO" id="GO:0005759">
    <property type="term" value="C:mitochondrial matrix"/>
    <property type="evidence" value="ECO:0007669"/>
    <property type="project" value="UniProtKB-SubCell"/>
</dbReference>
<organism evidence="10 11">
    <name type="scientific">Pterulicium gracile</name>
    <dbReference type="NCBI Taxonomy" id="1884261"/>
    <lineage>
        <taxon>Eukaryota</taxon>
        <taxon>Fungi</taxon>
        <taxon>Dikarya</taxon>
        <taxon>Basidiomycota</taxon>
        <taxon>Agaricomycotina</taxon>
        <taxon>Agaricomycetes</taxon>
        <taxon>Agaricomycetidae</taxon>
        <taxon>Agaricales</taxon>
        <taxon>Pleurotineae</taxon>
        <taxon>Pterulaceae</taxon>
        <taxon>Pterulicium</taxon>
    </lineage>
</organism>
<dbReference type="SUPFAM" id="SSF69012">
    <property type="entry name" value="alpha-ketoacid dehydrogenase kinase, N-terminal domain"/>
    <property type="match status" value="1"/>
</dbReference>
<evidence type="ECO:0000256" key="6">
    <source>
        <dbReference type="ARBA" id="ARBA00022840"/>
    </source>
</evidence>
<keyword evidence="5 8" id="KW-0418">Kinase</keyword>
<evidence type="ECO:0000256" key="5">
    <source>
        <dbReference type="ARBA" id="ARBA00022777"/>
    </source>
</evidence>
<dbReference type="PANTHER" id="PTHR11947:SF20">
    <property type="entry name" value="[3-METHYL-2-OXOBUTANOATE DEHYDROGENASE [LIPOAMIDE]] KINASE, MITOCHONDRIAL"/>
    <property type="match status" value="1"/>
</dbReference>
<dbReference type="InterPro" id="IPR039028">
    <property type="entry name" value="BCKD/PDK"/>
</dbReference>
<dbReference type="InterPro" id="IPR036890">
    <property type="entry name" value="HATPase_C_sf"/>
</dbReference>
<dbReference type="EC" id="2.7.11.-" evidence="8"/>
<reference evidence="10 11" key="1">
    <citation type="journal article" date="2019" name="Nat. Ecol. Evol.">
        <title>Megaphylogeny resolves global patterns of mushroom evolution.</title>
        <authorList>
            <person name="Varga T."/>
            <person name="Krizsan K."/>
            <person name="Foldi C."/>
            <person name="Dima B."/>
            <person name="Sanchez-Garcia M."/>
            <person name="Sanchez-Ramirez S."/>
            <person name="Szollosi G.J."/>
            <person name="Szarkandi J.G."/>
            <person name="Papp V."/>
            <person name="Albert L."/>
            <person name="Andreopoulos W."/>
            <person name="Angelini C."/>
            <person name="Antonin V."/>
            <person name="Barry K.W."/>
            <person name="Bougher N.L."/>
            <person name="Buchanan P."/>
            <person name="Buyck B."/>
            <person name="Bense V."/>
            <person name="Catcheside P."/>
            <person name="Chovatia M."/>
            <person name="Cooper J."/>
            <person name="Damon W."/>
            <person name="Desjardin D."/>
            <person name="Finy P."/>
            <person name="Geml J."/>
            <person name="Haridas S."/>
            <person name="Hughes K."/>
            <person name="Justo A."/>
            <person name="Karasinski D."/>
            <person name="Kautmanova I."/>
            <person name="Kiss B."/>
            <person name="Kocsube S."/>
            <person name="Kotiranta H."/>
            <person name="LaButti K.M."/>
            <person name="Lechner B.E."/>
            <person name="Liimatainen K."/>
            <person name="Lipzen A."/>
            <person name="Lukacs Z."/>
            <person name="Mihaltcheva S."/>
            <person name="Morgado L.N."/>
            <person name="Niskanen T."/>
            <person name="Noordeloos M.E."/>
            <person name="Ohm R.A."/>
            <person name="Ortiz-Santana B."/>
            <person name="Ovrebo C."/>
            <person name="Racz N."/>
            <person name="Riley R."/>
            <person name="Savchenko A."/>
            <person name="Shiryaev A."/>
            <person name="Soop K."/>
            <person name="Spirin V."/>
            <person name="Szebenyi C."/>
            <person name="Tomsovsky M."/>
            <person name="Tulloss R.E."/>
            <person name="Uehling J."/>
            <person name="Grigoriev I.V."/>
            <person name="Vagvolgyi C."/>
            <person name="Papp T."/>
            <person name="Martin F.M."/>
            <person name="Miettinen O."/>
            <person name="Hibbett D.S."/>
            <person name="Nagy L.G."/>
        </authorList>
    </citation>
    <scope>NUCLEOTIDE SEQUENCE [LARGE SCALE GENOMIC DNA]</scope>
    <source>
        <strain evidence="10 11">CBS 309.79</strain>
    </source>
</reference>
<sequence>MLSSRHRLPSAIFLAGRRRYRCAPYSTATDTRDLLNSLSLQPPRPLNLRTLLSFGDPLTPSSVLSSVQYVLDEVPRRLATRIRMLEALPFIVCSNPHISSTLHAHRDSLHKLVSVQKPTTMQENQHFAGVLEDLVARHADDVPTMAKGFQECSRYISSQDMTDFLDRAIRNRISVRLIAEQHCAISLMLNQPEGRDISIVDMHCSPQMMVEKAGHFVGQLCESTLGATPGIVIDGHTDATFATVPIHLEYILTEVLKNSFRATVEHHHRTHRSQSDRTPIPPVQVTLCSPSPLNPAQQSHPRFFSIRVRDQGGGVSPENMARIFSYAFTTTAKGLDGDDDNIGGPYAAQHIGGMAAVDSDAGGGDLFGEITSKGLQTGLGTLSGLGYGLPMSKLYASFFGGSLELFTLEGWGSDVLIKMRCLEEMGDAVI</sequence>
<evidence type="ECO:0000256" key="7">
    <source>
        <dbReference type="ARBA" id="ARBA00023128"/>
    </source>
</evidence>